<dbReference type="Proteomes" id="UP000886722">
    <property type="component" value="Unassembled WGS sequence"/>
</dbReference>
<evidence type="ECO:0000313" key="2">
    <source>
        <dbReference type="Proteomes" id="UP000886722"/>
    </source>
</evidence>
<dbReference type="InterPro" id="IPR007838">
    <property type="entry name" value="Cell_div_ZapA-like"/>
</dbReference>
<organism evidence="1 2">
    <name type="scientific">Candidatus Caccoplasma intestinavium</name>
    <dbReference type="NCBI Taxonomy" id="2840716"/>
    <lineage>
        <taxon>Bacteria</taxon>
        <taxon>Pseudomonadati</taxon>
        <taxon>Bacteroidota</taxon>
        <taxon>Bacteroidia</taxon>
        <taxon>Bacteroidales</taxon>
        <taxon>Bacteroidaceae</taxon>
        <taxon>Bacteroidaceae incertae sedis</taxon>
        <taxon>Candidatus Caccoplasma</taxon>
    </lineage>
</organism>
<keyword evidence="1" id="KW-0131">Cell cycle</keyword>
<keyword evidence="1" id="KW-0132">Cell division</keyword>
<protein>
    <submittedName>
        <fullName evidence="1">Cell division protein ZapA</fullName>
    </submittedName>
</protein>
<reference evidence="1" key="2">
    <citation type="journal article" date="2021" name="PeerJ">
        <title>Extensive microbial diversity within the chicken gut microbiome revealed by metagenomics and culture.</title>
        <authorList>
            <person name="Gilroy R."/>
            <person name="Ravi A."/>
            <person name="Getino M."/>
            <person name="Pursley I."/>
            <person name="Horton D.L."/>
            <person name="Alikhan N.F."/>
            <person name="Baker D."/>
            <person name="Gharbi K."/>
            <person name="Hall N."/>
            <person name="Watson M."/>
            <person name="Adriaenssens E.M."/>
            <person name="Foster-Nyarko E."/>
            <person name="Jarju S."/>
            <person name="Secka A."/>
            <person name="Antonio M."/>
            <person name="Oren A."/>
            <person name="Chaudhuri R.R."/>
            <person name="La Ragione R."/>
            <person name="Hildebrand F."/>
            <person name="Pallen M.J."/>
        </authorList>
    </citation>
    <scope>NUCLEOTIDE SEQUENCE</scope>
    <source>
        <strain evidence="1">21143</strain>
    </source>
</reference>
<dbReference type="EMBL" id="DVKT01000034">
    <property type="protein sequence ID" value="HIT39294.1"/>
    <property type="molecule type" value="Genomic_DNA"/>
</dbReference>
<accession>A0A9D1KD56</accession>
<dbReference type="AlphaFoldDB" id="A0A9D1KD56"/>
<dbReference type="SUPFAM" id="SSF102829">
    <property type="entry name" value="Cell division protein ZapA-like"/>
    <property type="match status" value="1"/>
</dbReference>
<evidence type="ECO:0000313" key="1">
    <source>
        <dbReference type="EMBL" id="HIT39294.1"/>
    </source>
</evidence>
<gene>
    <name evidence="1" type="ORF">IAD06_04575</name>
</gene>
<proteinExistence type="predicted"/>
<dbReference type="GO" id="GO:0051301">
    <property type="term" value="P:cell division"/>
    <property type="evidence" value="ECO:0007669"/>
    <property type="project" value="UniProtKB-KW"/>
</dbReference>
<name>A0A9D1KD56_9BACT</name>
<sequence>MNDKQSKQRITVTIANRSYTLYVEREKLREQEPLARRAAELINKRANRYEVRFEASQHIDLQDLLSMAAWDIAYDLLKLEITNDAELLAEEIQRIDAGLEGYLQQTGNLPEDD</sequence>
<comment type="caution">
    <text evidence="1">The sequence shown here is derived from an EMBL/GenBank/DDBJ whole genome shotgun (WGS) entry which is preliminary data.</text>
</comment>
<reference evidence="1" key="1">
    <citation type="submission" date="2020-10" db="EMBL/GenBank/DDBJ databases">
        <authorList>
            <person name="Gilroy R."/>
        </authorList>
    </citation>
    <scope>NUCLEOTIDE SEQUENCE</scope>
    <source>
        <strain evidence="1">21143</strain>
    </source>
</reference>
<dbReference type="Pfam" id="PF05164">
    <property type="entry name" value="ZapA"/>
    <property type="match status" value="1"/>
</dbReference>
<dbReference type="InterPro" id="IPR036192">
    <property type="entry name" value="Cell_div_ZapA-like_sf"/>
</dbReference>